<protein>
    <submittedName>
        <fullName evidence="1">CLUMA_CG019919, isoform A</fullName>
    </submittedName>
</protein>
<sequence>MKKHSESPPTRVFLIAAKTLKRRSSLHLQTTTAAIILRWELLTLAFRDGSDDCLFPVAQEKH</sequence>
<evidence type="ECO:0000313" key="1">
    <source>
        <dbReference type="EMBL" id="CRL06563.1"/>
    </source>
</evidence>
<organism evidence="1 2">
    <name type="scientific">Clunio marinus</name>
    <dbReference type="NCBI Taxonomy" id="568069"/>
    <lineage>
        <taxon>Eukaryota</taxon>
        <taxon>Metazoa</taxon>
        <taxon>Ecdysozoa</taxon>
        <taxon>Arthropoda</taxon>
        <taxon>Hexapoda</taxon>
        <taxon>Insecta</taxon>
        <taxon>Pterygota</taxon>
        <taxon>Neoptera</taxon>
        <taxon>Endopterygota</taxon>
        <taxon>Diptera</taxon>
        <taxon>Nematocera</taxon>
        <taxon>Chironomoidea</taxon>
        <taxon>Chironomidae</taxon>
        <taxon>Clunio</taxon>
    </lineage>
</organism>
<reference evidence="1 2" key="1">
    <citation type="submission" date="2015-04" db="EMBL/GenBank/DDBJ databases">
        <authorList>
            <person name="Syromyatnikov M.Y."/>
            <person name="Popov V.N."/>
        </authorList>
    </citation>
    <scope>NUCLEOTIDE SEQUENCE [LARGE SCALE GENOMIC DNA]</scope>
</reference>
<evidence type="ECO:0000313" key="2">
    <source>
        <dbReference type="Proteomes" id="UP000183832"/>
    </source>
</evidence>
<dbReference type="Proteomes" id="UP000183832">
    <property type="component" value="Unassembled WGS sequence"/>
</dbReference>
<name>A0A1J1J1Z5_9DIPT</name>
<accession>A0A1J1J1Z5</accession>
<gene>
    <name evidence="1" type="ORF">CLUMA_CG019919</name>
</gene>
<proteinExistence type="predicted"/>
<keyword evidence="2" id="KW-1185">Reference proteome</keyword>
<dbReference type="AlphaFoldDB" id="A0A1J1J1Z5"/>
<dbReference type="EMBL" id="CVRI01000067">
    <property type="protein sequence ID" value="CRL06563.1"/>
    <property type="molecule type" value="Genomic_DNA"/>
</dbReference>